<evidence type="ECO:0000256" key="2">
    <source>
        <dbReference type="SAM" id="Phobius"/>
    </source>
</evidence>
<feature type="region of interest" description="Disordered" evidence="1">
    <location>
        <begin position="127"/>
        <end position="149"/>
    </location>
</feature>
<keyword evidence="2" id="KW-0812">Transmembrane</keyword>
<name>A0ABW6UTQ7_9ACTN</name>
<sequence>MGVELGAQAARSRALAVLRIRSRAMAVALLPAAVAVVLFAGGATGHITGGVWPVTRWVVAVVAAVVLFCAVGIALVVARARPATSPTVPIAEESAPDLYRMVRDLADRLDVPAPSAIALTPDCDSWLEDRTHRSHGPPPSPEGMGRAEGLSGISGGIRSGVSGATTPGRRGEPTAPVLVIGSPFLWWMRVGELRAVLAPVIAGTGPSAHPDIAAARRFVRGLDAAVAVTTAPTHGPLARTSLAGVGWVARLLLRGCRGHAAEMERGVAAAAAERAQAVDYGLRIVAQEQVGLAYAGWDRLLTRVALPAWRMGRWPSRLDAGVVAALTELSRRDRLAEGFASRLGERPACDLLEEPGAVDEAASLLAARLFHGGPAESGPDWAPVDWREYPDEVVDRKWRTDAARLHRVLDSLGVRHMADTEKTGDTANTGEPEPGGPTLARVLDHLTVRGPTVRGETVWGAEPGPRPGLGDEGEGETLAGHGRADGDRPVRGAGGERETAGRESAGDPGTAGAEPSVTPEATTPEATTWAATTVRAATAKPGDPGAEWVVENPGAESAAESASDDARPVVPHGAESADADLGEELGLGSERAAALAAGLSAEVAREEASAGTTTVPGGTAEPQGPDLALWDDMPPFFPLQPPRTGRELLTDHVTAMVCCAAMDTAGAAPGLDWLDGPSLLINGKRAVDLAPRVLTLVEDGDPEPLRDWLRHLGVRPEKPVRLV</sequence>
<dbReference type="Proteomes" id="UP001602058">
    <property type="component" value="Unassembled WGS sequence"/>
</dbReference>
<feature type="transmembrane region" description="Helical" evidence="2">
    <location>
        <begin position="57"/>
        <end position="78"/>
    </location>
</feature>
<feature type="region of interest" description="Disordered" evidence="1">
    <location>
        <begin position="451"/>
        <end position="527"/>
    </location>
</feature>
<keyword evidence="2" id="KW-1133">Transmembrane helix</keyword>
<feature type="compositionally biased region" description="Low complexity" evidence="1">
    <location>
        <begin position="513"/>
        <end position="527"/>
    </location>
</feature>
<dbReference type="EMBL" id="JBIAWJ010000029">
    <property type="protein sequence ID" value="MFF4526821.1"/>
    <property type="molecule type" value="Genomic_DNA"/>
</dbReference>
<evidence type="ECO:0000313" key="3">
    <source>
        <dbReference type="EMBL" id="MFF4526821.1"/>
    </source>
</evidence>
<comment type="caution">
    <text evidence="3">The sequence shown here is derived from an EMBL/GenBank/DDBJ whole genome shotgun (WGS) entry which is preliminary data.</text>
</comment>
<accession>A0ABW6UTQ7</accession>
<feature type="region of interest" description="Disordered" evidence="1">
    <location>
        <begin position="605"/>
        <end position="626"/>
    </location>
</feature>
<keyword evidence="4" id="KW-1185">Reference proteome</keyword>
<feature type="compositionally biased region" description="Basic and acidic residues" evidence="1">
    <location>
        <begin position="482"/>
        <end position="505"/>
    </location>
</feature>
<keyword evidence="2" id="KW-0472">Membrane</keyword>
<feature type="region of interest" description="Disordered" evidence="1">
    <location>
        <begin position="539"/>
        <end position="574"/>
    </location>
</feature>
<protein>
    <recommendedName>
        <fullName evidence="5">Integral membrane protein</fullName>
    </recommendedName>
</protein>
<dbReference type="RefSeq" id="WP_387892317.1">
    <property type="nucleotide sequence ID" value="NZ_JBIAWJ010000029.1"/>
</dbReference>
<evidence type="ECO:0008006" key="5">
    <source>
        <dbReference type="Google" id="ProtNLM"/>
    </source>
</evidence>
<feature type="transmembrane region" description="Helical" evidence="2">
    <location>
        <begin position="24"/>
        <end position="45"/>
    </location>
</feature>
<feature type="region of interest" description="Disordered" evidence="1">
    <location>
        <begin position="416"/>
        <end position="439"/>
    </location>
</feature>
<gene>
    <name evidence="3" type="ORF">ACFY1D_36205</name>
</gene>
<proteinExistence type="predicted"/>
<reference evidence="3 4" key="1">
    <citation type="submission" date="2024-10" db="EMBL/GenBank/DDBJ databases">
        <title>The Natural Products Discovery Center: Release of the First 8490 Sequenced Strains for Exploring Actinobacteria Biosynthetic Diversity.</title>
        <authorList>
            <person name="Kalkreuter E."/>
            <person name="Kautsar S.A."/>
            <person name="Yang D."/>
            <person name="Bader C.D."/>
            <person name="Teijaro C.N."/>
            <person name="Fluegel L."/>
            <person name="Davis C.M."/>
            <person name="Simpson J.R."/>
            <person name="Lauterbach L."/>
            <person name="Steele A.D."/>
            <person name="Gui C."/>
            <person name="Meng S."/>
            <person name="Li G."/>
            <person name="Viehrig K."/>
            <person name="Ye F."/>
            <person name="Su P."/>
            <person name="Kiefer A.F."/>
            <person name="Nichols A."/>
            <person name="Cepeda A.J."/>
            <person name="Yan W."/>
            <person name="Fan B."/>
            <person name="Jiang Y."/>
            <person name="Adhikari A."/>
            <person name="Zheng C.-J."/>
            <person name="Schuster L."/>
            <person name="Cowan T.M."/>
            <person name="Smanski M.J."/>
            <person name="Chevrette M.G."/>
            <person name="De Carvalho L.P.S."/>
            <person name="Shen B."/>
        </authorList>
    </citation>
    <scope>NUCLEOTIDE SEQUENCE [LARGE SCALE GENOMIC DNA]</scope>
    <source>
        <strain evidence="3 4">NPDC001390</strain>
    </source>
</reference>
<evidence type="ECO:0000313" key="4">
    <source>
        <dbReference type="Proteomes" id="UP001602058"/>
    </source>
</evidence>
<evidence type="ECO:0000256" key="1">
    <source>
        <dbReference type="SAM" id="MobiDB-lite"/>
    </source>
</evidence>
<organism evidence="3 4">
    <name type="scientific">Streptomyces bluensis</name>
    <dbReference type="NCBI Taxonomy" id="33897"/>
    <lineage>
        <taxon>Bacteria</taxon>
        <taxon>Bacillati</taxon>
        <taxon>Actinomycetota</taxon>
        <taxon>Actinomycetes</taxon>
        <taxon>Kitasatosporales</taxon>
        <taxon>Streptomycetaceae</taxon>
        <taxon>Streptomyces</taxon>
    </lineage>
</organism>